<dbReference type="Gene3D" id="3.30.590.20">
    <property type="match status" value="1"/>
</dbReference>
<dbReference type="PANTHER" id="PTHR38761:SF1">
    <property type="entry name" value="GLUTAMATE--CYSTEINE LIGASE"/>
    <property type="match status" value="1"/>
</dbReference>
<dbReference type="InterPro" id="IPR011761">
    <property type="entry name" value="ATP-grasp"/>
</dbReference>
<dbReference type="Gene3D" id="3.30.1490.20">
    <property type="entry name" value="ATP-grasp fold, A domain"/>
    <property type="match status" value="1"/>
</dbReference>
<dbReference type="HAMAP" id="MF_00782">
    <property type="entry name" value="Glut_biosynth"/>
    <property type="match status" value="1"/>
</dbReference>
<dbReference type="NCBIfam" id="NF002688">
    <property type="entry name" value="PRK02471.1"/>
    <property type="match status" value="1"/>
</dbReference>
<name>A0A7X0HT38_9BACI</name>
<evidence type="ECO:0000313" key="15">
    <source>
        <dbReference type="EMBL" id="MBB6445250.1"/>
    </source>
</evidence>
<dbReference type="InterPro" id="IPR040657">
    <property type="entry name" value="GshAB_ATP-grasp"/>
</dbReference>
<dbReference type="GO" id="GO:0046872">
    <property type="term" value="F:metal ion binding"/>
    <property type="evidence" value="ECO:0007669"/>
    <property type="project" value="UniProtKB-KW"/>
</dbReference>
<dbReference type="EMBL" id="JACHGK010000005">
    <property type="protein sequence ID" value="MBB6445250.1"/>
    <property type="molecule type" value="Genomic_DNA"/>
</dbReference>
<dbReference type="EC" id="6.3.2.3" evidence="13"/>
<keyword evidence="8 13" id="KW-0067">ATP-binding</keyword>
<dbReference type="Pfam" id="PF04262">
    <property type="entry name" value="Glu_cys_ligase"/>
    <property type="match status" value="1"/>
</dbReference>
<dbReference type="Gene3D" id="3.30.470.20">
    <property type="entry name" value="ATP-grasp fold, B domain"/>
    <property type="match status" value="2"/>
</dbReference>
<reference evidence="15 16" key="1">
    <citation type="submission" date="2020-08" db="EMBL/GenBank/DDBJ databases">
        <title>Genomic Encyclopedia of Type Strains, Phase IV (KMG-IV): sequencing the most valuable type-strain genomes for metagenomic binning, comparative biology and taxonomic classification.</title>
        <authorList>
            <person name="Goeker M."/>
        </authorList>
    </citation>
    <scope>NUCLEOTIDE SEQUENCE [LARGE SCALE GENOMIC DNA]</scope>
    <source>
        <strain evidence="15 16">DSM 5391</strain>
    </source>
</reference>
<dbReference type="GO" id="GO:0005524">
    <property type="term" value="F:ATP binding"/>
    <property type="evidence" value="ECO:0007669"/>
    <property type="project" value="UniProtKB-UniRule"/>
</dbReference>
<dbReference type="AlphaFoldDB" id="A0A7X0HT38"/>
<keyword evidence="10" id="KW-0464">Manganese</keyword>
<dbReference type="NCBIfam" id="TIGR01435">
    <property type="entry name" value="glu_cys_lig_rel"/>
    <property type="match status" value="1"/>
</dbReference>
<evidence type="ECO:0000256" key="10">
    <source>
        <dbReference type="ARBA" id="ARBA00023211"/>
    </source>
</evidence>
<dbReference type="EC" id="6.3.2.2" evidence="13"/>
<keyword evidence="4 13" id="KW-0436">Ligase</keyword>
<comment type="cofactor">
    <cofactor evidence="2">
        <name>Mg(2+)</name>
        <dbReference type="ChEBI" id="CHEBI:18420"/>
    </cofactor>
</comment>
<dbReference type="UniPathway" id="UPA00142">
    <property type="reaction ID" value="UER00209"/>
</dbReference>
<evidence type="ECO:0000256" key="11">
    <source>
        <dbReference type="ARBA" id="ARBA00023268"/>
    </source>
</evidence>
<dbReference type="InterPro" id="IPR013651">
    <property type="entry name" value="ATP-grasp_RimK-type"/>
</dbReference>
<sequence>MGLLNRDFIQLLLKYQINNDLFLGEFAIEKENVRVDSSGNLARTPHPKAFGKKMENPYIKTDFAESQIEMITPVFDTINKTYNFLNTLHDIVALELKEEYLWPGSNPPLLPDEDEIPVADMGDPIENKYRWELVNKYGRVKQLYSGIHYNFSFPQKFLRKWYEAESTEQSFKEFKDATYLKVVRNTLKYRWLLIYLTGASPAFHQTFLEECVQQAEETAQDSFLIDDMISLRNSEFGYRNINPFFISFDSLEEYLRDIKALIEAGELLNAKEYYSAVRLKPADSGDYFASLRENGIAYLELRLLDLNPLEPVGISQETMRFIHLFLIYMLVKKDEPYDQEEHILASYQSDILNRNGHLDSFIAPDGTKIRPQEKALELLKDMEEMLLLLNPGAEEYLQVLEINRERIRNKNLLIASQIKKKINDSSFIQFHLGKAREYLLKSMEHGYQFKGYEDLELSTQLLLKAAIKRGIEFNILDRDENFIVLKKGMNTEYVKQATKTSLDSYITALIMENKLVTKHVLEQQGIRVPNGRSYRNISEAIADYELYQNKPIVIKPKSTNFGIGITIFTDTFTKGDFQLAVQMAFEHDKTILLEEFISGKEYRFLVMGDEVVGILHRVPANVIGDGQHTIAQLAEDKNKDPLRGKGYRTPLEKIQLGEAEKLFLKNQGKGFMDVPEKGEVVYLRENSNISTGGDSLDYTDEIPDSYKKIAVSAAKAAGAVFCGVDMMIEDMKNEASEINYGIIEINFNPAIHIHCYPYKGKNRHADEKILDLLFQKSKQHVNSEN</sequence>
<dbReference type="InterPro" id="IPR007370">
    <property type="entry name" value="Glu_cys_ligase"/>
</dbReference>
<evidence type="ECO:0000256" key="4">
    <source>
        <dbReference type="ARBA" id="ARBA00022598"/>
    </source>
</evidence>
<comment type="cofactor">
    <cofactor evidence="1">
        <name>Mn(2+)</name>
        <dbReference type="ChEBI" id="CHEBI:29035"/>
    </cofactor>
</comment>
<evidence type="ECO:0000256" key="7">
    <source>
        <dbReference type="ARBA" id="ARBA00022741"/>
    </source>
</evidence>
<feature type="domain" description="ATP-grasp" evidence="14">
    <location>
        <begin position="518"/>
        <end position="774"/>
    </location>
</feature>
<keyword evidence="16" id="KW-1185">Reference proteome</keyword>
<comment type="catalytic activity">
    <reaction evidence="12 13">
        <text>L-cysteine + L-glutamate + ATP = gamma-L-glutamyl-L-cysteine + ADP + phosphate + H(+)</text>
        <dbReference type="Rhea" id="RHEA:13285"/>
        <dbReference type="ChEBI" id="CHEBI:15378"/>
        <dbReference type="ChEBI" id="CHEBI:29985"/>
        <dbReference type="ChEBI" id="CHEBI:30616"/>
        <dbReference type="ChEBI" id="CHEBI:35235"/>
        <dbReference type="ChEBI" id="CHEBI:43474"/>
        <dbReference type="ChEBI" id="CHEBI:58173"/>
        <dbReference type="ChEBI" id="CHEBI:456216"/>
        <dbReference type="EC" id="6.3.2.2"/>
    </reaction>
</comment>
<keyword evidence="9" id="KW-0460">Magnesium</keyword>
<dbReference type="RefSeq" id="WP_184525112.1">
    <property type="nucleotide sequence ID" value="NZ_JACHGK010000005.1"/>
</dbReference>
<evidence type="ECO:0000256" key="2">
    <source>
        <dbReference type="ARBA" id="ARBA00001946"/>
    </source>
</evidence>
<dbReference type="GO" id="GO:0005829">
    <property type="term" value="C:cytosol"/>
    <property type="evidence" value="ECO:0007669"/>
    <property type="project" value="TreeGrafter"/>
</dbReference>
<dbReference type="GO" id="GO:0004363">
    <property type="term" value="F:glutathione synthase activity"/>
    <property type="evidence" value="ECO:0007669"/>
    <property type="project" value="UniProtKB-UniRule"/>
</dbReference>
<comment type="similarity">
    <text evidence="13">In the N-terminal section; belongs to the glutamate--cysteine ligase type 1 family. Type 2 subfamily.</text>
</comment>
<dbReference type="PANTHER" id="PTHR38761">
    <property type="entry name" value="GLUTAMATE--CYSTEINE LIGASE"/>
    <property type="match status" value="1"/>
</dbReference>
<comment type="subunit">
    <text evidence="13">Monomer.</text>
</comment>
<evidence type="ECO:0000256" key="5">
    <source>
        <dbReference type="ARBA" id="ARBA00022684"/>
    </source>
</evidence>
<evidence type="ECO:0000259" key="14">
    <source>
        <dbReference type="PROSITE" id="PS50975"/>
    </source>
</evidence>
<comment type="catalytic activity">
    <reaction evidence="13">
        <text>gamma-L-glutamyl-L-cysteine + glycine + ATP = glutathione + ADP + phosphate + H(+)</text>
        <dbReference type="Rhea" id="RHEA:13557"/>
        <dbReference type="ChEBI" id="CHEBI:15378"/>
        <dbReference type="ChEBI" id="CHEBI:30616"/>
        <dbReference type="ChEBI" id="CHEBI:43474"/>
        <dbReference type="ChEBI" id="CHEBI:57305"/>
        <dbReference type="ChEBI" id="CHEBI:57925"/>
        <dbReference type="ChEBI" id="CHEBI:58173"/>
        <dbReference type="ChEBI" id="CHEBI:456216"/>
        <dbReference type="EC" id="6.3.2.3"/>
    </reaction>
</comment>
<dbReference type="Pfam" id="PF08443">
    <property type="entry name" value="RimK"/>
    <property type="match status" value="1"/>
</dbReference>
<dbReference type="InterPro" id="IPR013815">
    <property type="entry name" value="ATP_grasp_subdomain_1"/>
</dbReference>
<dbReference type="GO" id="GO:0004357">
    <property type="term" value="F:glutamate-cysteine ligase activity"/>
    <property type="evidence" value="ECO:0007669"/>
    <property type="project" value="UniProtKB-UniRule"/>
</dbReference>
<proteinExistence type="inferred from homology"/>
<organism evidence="15 16">
    <name type="scientific">Bacillus benzoevorans</name>
    <dbReference type="NCBI Taxonomy" id="1456"/>
    <lineage>
        <taxon>Bacteria</taxon>
        <taxon>Bacillati</taxon>
        <taxon>Bacillota</taxon>
        <taxon>Bacilli</taxon>
        <taxon>Bacillales</taxon>
        <taxon>Bacillaceae</taxon>
        <taxon>Bacillus</taxon>
    </lineage>
</organism>
<evidence type="ECO:0000256" key="3">
    <source>
        <dbReference type="ARBA" id="ARBA00005006"/>
    </source>
</evidence>
<evidence type="ECO:0000256" key="6">
    <source>
        <dbReference type="ARBA" id="ARBA00022723"/>
    </source>
</evidence>
<gene>
    <name evidence="13" type="primary">gshAB</name>
    <name evidence="13" type="synonym">gshF</name>
    <name evidence="15" type="ORF">HNR53_001868</name>
</gene>
<comment type="caution">
    <text evidence="15">The sequence shown here is derived from an EMBL/GenBank/DDBJ whole genome shotgun (WGS) entry which is preliminary data.</text>
</comment>
<keyword evidence="7 13" id="KW-0547">Nucleotide-binding</keyword>
<protein>
    <recommendedName>
        <fullName evidence="13">Glutathione biosynthesis bifunctional protein GshAB</fullName>
    </recommendedName>
    <alternativeName>
        <fullName evidence="13">Gamma-GCS-GS</fullName>
        <shortName evidence="13">GCS-GS</shortName>
    </alternativeName>
    <domain>
        <recommendedName>
            <fullName evidence="13">Glutamate--cysteine ligase</fullName>
            <ecNumber evidence="13">6.3.2.2</ecNumber>
        </recommendedName>
        <alternativeName>
            <fullName evidence="13">Gamma-ECS</fullName>
            <shortName evidence="13">GCS</shortName>
        </alternativeName>
        <alternativeName>
            <fullName evidence="13">Gamma-glutamylcysteine synthetase</fullName>
        </alternativeName>
    </domain>
    <domain>
        <recommendedName>
            <fullName evidence="13">Glutathione synthetase</fullName>
            <ecNumber evidence="13">6.3.2.3</ecNumber>
        </recommendedName>
        <alternativeName>
            <fullName evidence="13">GSH synthetase</fullName>
            <shortName evidence="13">GS</shortName>
            <shortName evidence="13">GSH-S</shortName>
            <shortName evidence="13">GSHase</shortName>
        </alternativeName>
        <alternativeName>
            <fullName evidence="13">Glutathione synthase</fullName>
        </alternativeName>
    </domain>
</protein>
<evidence type="ECO:0000256" key="13">
    <source>
        <dbReference type="HAMAP-Rule" id="MF_00782"/>
    </source>
</evidence>
<dbReference type="InterPro" id="IPR006335">
    <property type="entry name" value="Glut_biosynth"/>
</dbReference>
<dbReference type="SUPFAM" id="SSF55931">
    <property type="entry name" value="Glutamine synthetase/guanido kinase"/>
    <property type="match status" value="1"/>
</dbReference>
<dbReference type="InterPro" id="IPR014746">
    <property type="entry name" value="Gln_synth/guanido_kin_cat_dom"/>
</dbReference>
<dbReference type="SUPFAM" id="SSF56059">
    <property type="entry name" value="Glutathione synthetase ATP-binding domain-like"/>
    <property type="match status" value="1"/>
</dbReference>
<evidence type="ECO:0000256" key="9">
    <source>
        <dbReference type="ARBA" id="ARBA00022842"/>
    </source>
</evidence>
<evidence type="ECO:0000256" key="12">
    <source>
        <dbReference type="ARBA" id="ARBA00048819"/>
    </source>
</evidence>
<comment type="function">
    <text evidence="13">Synthesizes glutathione from L-glutamate and L-cysteine via gamma-L-glutamyl-L-cysteine.</text>
</comment>
<comment type="pathway">
    <text evidence="13">Sulfur metabolism; glutathione biosynthesis; glutathione from L-cysteine and L-glutamate: step 2/2.</text>
</comment>
<feature type="region of interest" description="Glutamate--cysteine ligase" evidence="13">
    <location>
        <begin position="1"/>
        <end position="353"/>
    </location>
</feature>
<dbReference type="Proteomes" id="UP000531594">
    <property type="component" value="Unassembled WGS sequence"/>
</dbReference>
<dbReference type="Pfam" id="PF18419">
    <property type="entry name" value="ATP-grasp_6"/>
    <property type="match status" value="1"/>
</dbReference>
<comment type="pathway">
    <text evidence="3 13">Sulfur metabolism; glutathione biosynthesis; glutathione from L-cysteine and L-glutamate: step 1/2.</text>
</comment>
<keyword evidence="11 13" id="KW-0511">Multifunctional enzyme</keyword>
<keyword evidence="5 13" id="KW-0317">Glutathione biosynthesis</keyword>
<accession>A0A7X0HT38</accession>
<evidence type="ECO:0000313" key="16">
    <source>
        <dbReference type="Proteomes" id="UP000531594"/>
    </source>
</evidence>
<dbReference type="InterPro" id="IPR006334">
    <property type="entry name" value="Glut_cys_ligase"/>
</dbReference>
<evidence type="ECO:0000256" key="1">
    <source>
        <dbReference type="ARBA" id="ARBA00001936"/>
    </source>
</evidence>
<dbReference type="PROSITE" id="PS50975">
    <property type="entry name" value="ATP_GRASP"/>
    <property type="match status" value="1"/>
</dbReference>
<keyword evidence="6" id="KW-0479">Metal-binding</keyword>
<evidence type="ECO:0000256" key="8">
    <source>
        <dbReference type="ARBA" id="ARBA00022840"/>
    </source>
</evidence>